<gene>
    <name evidence="1" type="ORF">JHL17_02415</name>
</gene>
<name>A0ABS1EYL6_9PROT</name>
<sequence>MFTTFFFDLRKAGVPVSLTEYLTLMEAMKRGTASFRVEDFYYLSRACLVKDERNLDRFDRVFGATFKGLTADAPAGEEVAVTDLPEEWLRKLAERFLTDEEKAQVQALGGWDKLMETLAQRLAEQKGRHQGGSKWIGTAGTSPFGAYGYNPEGVRIGQHESRHRRAVKVWDRREFRNLDDRVEIGTRNIKVALRRLRKFARSGAASELDLPGTIRATAANAGWLDLKMVPERHNTVKVLLFLDIGGSMDDHIRLVEELFSAARSEFKHLEHFYFHNCVYEGVWRDNARRHTERLSTWDVLHTYPADYKLVFVGDAAMSPYEIVYPGGSVEHWNEEAGQVWMQRLLSVYAKAVWLNPTPPQHWDYSESTRLLQRLMNGRMFPLTLEGLDGAIRELVR</sequence>
<reference evidence="2" key="1">
    <citation type="submission" date="2021-01" db="EMBL/GenBank/DDBJ databases">
        <title>Genome public.</title>
        <authorList>
            <person name="Liu C."/>
            <person name="Sun Q."/>
        </authorList>
    </citation>
    <scope>NUCLEOTIDE SEQUENCE [LARGE SCALE GENOMIC DNA]</scope>
    <source>
        <strain evidence="2">YIM B02556</strain>
    </source>
</reference>
<dbReference type="Pfam" id="PF05762">
    <property type="entry name" value="VWA_CoxE"/>
    <property type="match status" value="1"/>
</dbReference>
<proteinExistence type="predicted"/>
<dbReference type="RefSeq" id="WP_200190455.1">
    <property type="nucleotide sequence ID" value="NZ_JAENHM010000007.1"/>
</dbReference>
<dbReference type="PANTHER" id="PTHR39338">
    <property type="entry name" value="BLL5662 PROTEIN-RELATED"/>
    <property type="match status" value="1"/>
</dbReference>
<accession>A0ABS1EYL6</accession>
<dbReference type="PANTHER" id="PTHR39338:SF7">
    <property type="entry name" value="BLL6692 PROTEIN"/>
    <property type="match status" value="1"/>
</dbReference>
<dbReference type="EMBL" id="JAENHM010000007">
    <property type="protein sequence ID" value="MBK1836256.1"/>
    <property type="molecule type" value="Genomic_DNA"/>
</dbReference>
<keyword evidence="2" id="KW-1185">Reference proteome</keyword>
<dbReference type="Proteomes" id="UP000652760">
    <property type="component" value="Unassembled WGS sequence"/>
</dbReference>
<organism evidence="1 2">
    <name type="scientific">Azospirillum endophyticum</name>
    <dbReference type="NCBI Taxonomy" id="2800326"/>
    <lineage>
        <taxon>Bacteria</taxon>
        <taxon>Pseudomonadati</taxon>
        <taxon>Pseudomonadota</taxon>
        <taxon>Alphaproteobacteria</taxon>
        <taxon>Rhodospirillales</taxon>
        <taxon>Azospirillaceae</taxon>
        <taxon>Azospirillum</taxon>
    </lineage>
</organism>
<dbReference type="InterPro" id="IPR008912">
    <property type="entry name" value="Uncharacterised_CoxE"/>
</dbReference>
<protein>
    <submittedName>
        <fullName evidence="1">VWA domain-containing protein</fullName>
    </submittedName>
</protein>
<comment type="caution">
    <text evidence="1">The sequence shown here is derived from an EMBL/GenBank/DDBJ whole genome shotgun (WGS) entry which is preliminary data.</text>
</comment>
<evidence type="ECO:0000313" key="2">
    <source>
        <dbReference type="Proteomes" id="UP000652760"/>
    </source>
</evidence>
<evidence type="ECO:0000313" key="1">
    <source>
        <dbReference type="EMBL" id="MBK1836256.1"/>
    </source>
</evidence>